<keyword evidence="2" id="KW-1185">Reference proteome</keyword>
<sequence>MVYVDRFSKWPCIAMFNKAPNTSEVAKYEYDKSSRNLSPLSVGTSVWIQNPINRLWDRIGVIEGIRNTDRSFIVNIPGGRTYVRNRRFLRPVAKIHDSTDCVQMLKQDIPNQPL</sequence>
<feature type="non-terminal residue" evidence="1">
    <location>
        <position position="114"/>
    </location>
</feature>
<name>A0A553PTZ9_TIGCA</name>
<dbReference type="Proteomes" id="UP000318571">
    <property type="component" value="Chromosome 12"/>
</dbReference>
<dbReference type="PANTHER" id="PTHR33244:SF3">
    <property type="entry name" value="PEPTIDASE A2 DOMAIN-CONTAINING PROTEIN"/>
    <property type="match status" value="1"/>
</dbReference>
<organism evidence="1 2">
    <name type="scientific">Tigriopus californicus</name>
    <name type="common">Marine copepod</name>
    <dbReference type="NCBI Taxonomy" id="6832"/>
    <lineage>
        <taxon>Eukaryota</taxon>
        <taxon>Metazoa</taxon>
        <taxon>Ecdysozoa</taxon>
        <taxon>Arthropoda</taxon>
        <taxon>Crustacea</taxon>
        <taxon>Multicrustacea</taxon>
        <taxon>Hexanauplia</taxon>
        <taxon>Copepoda</taxon>
        <taxon>Harpacticoida</taxon>
        <taxon>Harpacticidae</taxon>
        <taxon>Tigriopus</taxon>
    </lineage>
</organism>
<reference evidence="1 2" key="1">
    <citation type="journal article" date="2018" name="Nat. Ecol. Evol.">
        <title>Genomic signatures of mitonuclear coevolution across populations of Tigriopus californicus.</title>
        <authorList>
            <person name="Barreto F.S."/>
            <person name="Watson E.T."/>
            <person name="Lima T.G."/>
            <person name="Willett C.S."/>
            <person name="Edmands S."/>
            <person name="Li W."/>
            <person name="Burton R.S."/>
        </authorList>
    </citation>
    <scope>NUCLEOTIDE SEQUENCE [LARGE SCALE GENOMIC DNA]</scope>
    <source>
        <strain evidence="1 2">San Diego</strain>
    </source>
</reference>
<dbReference type="EMBL" id="VCGU01000001">
    <property type="protein sequence ID" value="TRY81158.1"/>
    <property type="molecule type" value="Genomic_DNA"/>
</dbReference>
<evidence type="ECO:0000313" key="2">
    <source>
        <dbReference type="Proteomes" id="UP000318571"/>
    </source>
</evidence>
<protein>
    <submittedName>
        <fullName evidence="1">Uncharacterized protein</fullName>
    </submittedName>
</protein>
<accession>A0A553PTZ9</accession>
<comment type="caution">
    <text evidence="1">The sequence shown here is derived from an EMBL/GenBank/DDBJ whole genome shotgun (WGS) entry which is preliminary data.</text>
</comment>
<proteinExistence type="predicted"/>
<dbReference type="PANTHER" id="PTHR33244">
    <property type="entry name" value="INTEGRASE CATALYTIC DOMAIN-CONTAINING PROTEIN-RELATED"/>
    <property type="match status" value="1"/>
</dbReference>
<dbReference type="AlphaFoldDB" id="A0A553PTZ9"/>
<evidence type="ECO:0000313" key="1">
    <source>
        <dbReference type="EMBL" id="TRY81158.1"/>
    </source>
</evidence>
<gene>
    <name evidence="1" type="ORF">TCAL_12080</name>
</gene>